<protein>
    <submittedName>
        <fullName evidence="3">DUF262 domain-containing protein</fullName>
    </submittedName>
</protein>
<dbReference type="InterPro" id="IPR011089">
    <property type="entry name" value="GmrSD_C"/>
</dbReference>
<dbReference type="PANTHER" id="PTHR35149:SF2">
    <property type="entry name" value="DUF262 DOMAIN-CONTAINING PROTEIN"/>
    <property type="match status" value="1"/>
</dbReference>
<evidence type="ECO:0000259" key="2">
    <source>
        <dbReference type="Pfam" id="PF07510"/>
    </source>
</evidence>
<organism evidence="3 4">
    <name type="scientific">Bibersteinia trehalosi</name>
    <name type="common">Pasteurella trehalosi</name>
    <dbReference type="NCBI Taxonomy" id="47735"/>
    <lineage>
        <taxon>Bacteria</taxon>
        <taxon>Pseudomonadati</taxon>
        <taxon>Pseudomonadota</taxon>
        <taxon>Gammaproteobacteria</taxon>
        <taxon>Pasteurellales</taxon>
        <taxon>Pasteurellaceae</taxon>
        <taxon>Bibersteinia</taxon>
    </lineage>
</organism>
<dbReference type="PANTHER" id="PTHR35149">
    <property type="entry name" value="SLL5132 PROTEIN"/>
    <property type="match status" value="1"/>
</dbReference>
<evidence type="ECO:0000313" key="3">
    <source>
        <dbReference type="EMBL" id="RRN02568.1"/>
    </source>
</evidence>
<dbReference type="EMBL" id="RRUC01000025">
    <property type="protein sequence ID" value="RRN02568.1"/>
    <property type="molecule type" value="Genomic_DNA"/>
</dbReference>
<dbReference type="AlphaFoldDB" id="A0A426FGG2"/>
<evidence type="ECO:0000313" key="4">
    <source>
        <dbReference type="Proteomes" id="UP000276010"/>
    </source>
</evidence>
<feature type="domain" description="GmrSD restriction endonucleases C-terminal" evidence="2">
    <location>
        <begin position="446"/>
        <end position="572"/>
    </location>
</feature>
<accession>A0A426FGG2</accession>
<dbReference type="Pfam" id="PF03235">
    <property type="entry name" value="GmrSD_N"/>
    <property type="match status" value="1"/>
</dbReference>
<sequence length="583" mass="69179">MSKDEMRFSANHKTFSTILEPNYKYIIPRYQREYSWEKETHIQAFWDDLIEQIDITNESDYRTRDYFVGSVVLVGYEGKDTEFLVIDGQQRITTLTIFLSVLTHIGLKLSESKNNPDFKDFAEVCYRYIEGRDKKNKEFFKLVNETPKPFFQENIQYKEKQRQGIAKTDEEKRLKEAYEFFSKSIEEDLKKHPNRELEFLTVIRDQALRFSIINITVNNEIYAQKIFETLNTKGKDLETIDLIKNKVFDVLNKEHPDDKAKTKWNELKEILISREDDIALSKFFHHYWMSKYNSVAEHKIYSSFLKNVEQTENSYLEFLEDIISFAKLYVRVVSPQESDWKEQDKKDIFKSLMSLRSFKLTAHRTIIVTLICFYNKKLISLKILKELLYKMVLFHFIFIVTPFRSRIETTYAKYARLINLETDKRTISMVIKDFNNELKEKLGGVSIKEFETKFMELKYSNSFTQHKDIIKFIFELVELQIESNTKELKFDQVTLEHIEPQSKNAKWIDGIGNLLPLGGEINGKCDSKSFKDKISLYQKSNLKQVKSFCSKYSDKDVWTEDLAQGRANEMAKSIFDYIKSQFN</sequence>
<name>A0A426FGG2_BIBTR</name>
<feature type="domain" description="GmrSD restriction endonucleases N-terminal" evidence="1">
    <location>
        <begin position="19"/>
        <end position="248"/>
    </location>
</feature>
<reference evidence="3 4" key="1">
    <citation type="submission" date="2018-11" db="EMBL/GenBank/DDBJ databases">
        <title>Whole genome sequence of Bibersteinia trehalosi strain OADDL-BT1 an multidrug resistant pathogen isolate.</title>
        <authorList>
            <person name="Couger M."/>
            <person name="Ramachandran A."/>
        </authorList>
    </citation>
    <scope>NUCLEOTIDE SEQUENCE [LARGE SCALE GENOMIC DNA]</scope>
    <source>
        <strain evidence="3 4">OADDL-BT1</strain>
    </source>
</reference>
<dbReference type="RefSeq" id="WP_125135029.1">
    <property type="nucleotide sequence ID" value="NZ_CP141950.1"/>
</dbReference>
<dbReference type="Pfam" id="PF07510">
    <property type="entry name" value="GmrSD_C"/>
    <property type="match status" value="1"/>
</dbReference>
<dbReference type="InterPro" id="IPR004919">
    <property type="entry name" value="GmrSD_N"/>
</dbReference>
<dbReference type="Proteomes" id="UP000276010">
    <property type="component" value="Unassembled WGS sequence"/>
</dbReference>
<proteinExistence type="predicted"/>
<gene>
    <name evidence="3" type="ORF">EIM44_07340</name>
</gene>
<comment type="caution">
    <text evidence="3">The sequence shown here is derived from an EMBL/GenBank/DDBJ whole genome shotgun (WGS) entry which is preliminary data.</text>
</comment>
<evidence type="ECO:0000259" key="1">
    <source>
        <dbReference type="Pfam" id="PF03235"/>
    </source>
</evidence>